<organism evidence="3">
    <name type="scientific">Vannella robusta</name>
    <dbReference type="NCBI Taxonomy" id="1487602"/>
    <lineage>
        <taxon>Eukaryota</taxon>
        <taxon>Amoebozoa</taxon>
        <taxon>Discosea</taxon>
        <taxon>Flabellinia</taxon>
        <taxon>Vannellidae</taxon>
        <taxon>Vannella</taxon>
    </lineage>
</organism>
<dbReference type="PROSITE" id="PS00848">
    <property type="entry name" value="COX5B_1"/>
    <property type="match status" value="1"/>
</dbReference>
<dbReference type="InterPro" id="IPR036972">
    <property type="entry name" value="Cyt_c_oxidase_su5b_sf"/>
</dbReference>
<dbReference type="CDD" id="cd00924">
    <property type="entry name" value="Cyt_c_Oxidase_Vb"/>
    <property type="match status" value="1"/>
</dbReference>
<evidence type="ECO:0000256" key="1">
    <source>
        <dbReference type="ARBA" id="ARBA00022723"/>
    </source>
</evidence>
<dbReference type="GO" id="GO:0005740">
    <property type="term" value="C:mitochondrial envelope"/>
    <property type="evidence" value="ECO:0007669"/>
    <property type="project" value="InterPro"/>
</dbReference>
<dbReference type="Gene3D" id="2.60.11.10">
    <property type="entry name" value="Cytochrome c oxidase, subunit Vb"/>
    <property type="match status" value="1"/>
</dbReference>
<dbReference type="InterPro" id="IPR002124">
    <property type="entry name" value="Cyt_c_oxidase_su5b"/>
</dbReference>
<dbReference type="EMBL" id="HBKP01022960">
    <property type="protein sequence ID" value="CAE2237295.1"/>
    <property type="molecule type" value="Transcribed_RNA"/>
</dbReference>
<keyword evidence="2" id="KW-0862">Zinc</keyword>
<accession>A0A7S4IRC5</accession>
<dbReference type="GO" id="GO:0046872">
    <property type="term" value="F:metal ion binding"/>
    <property type="evidence" value="ECO:0007669"/>
    <property type="project" value="UniProtKB-KW"/>
</dbReference>
<evidence type="ECO:0000313" key="3">
    <source>
        <dbReference type="EMBL" id="CAE2237295.1"/>
    </source>
</evidence>
<reference evidence="3" key="1">
    <citation type="submission" date="2021-01" db="EMBL/GenBank/DDBJ databases">
        <authorList>
            <person name="Corre E."/>
            <person name="Pelletier E."/>
            <person name="Niang G."/>
            <person name="Scheremetjew M."/>
            <person name="Finn R."/>
            <person name="Kale V."/>
            <person name="Holt S."/>
            <person name="Cochrane G."/>
            <person name="Meng A."/>
            <person name="Brown T."/>
            <person name="Cohen L."/>
        </authorList>
    </citation>
    <scope>NUCLEOTIDE SEQUENCE</scope>
    <source>
        <strain evidence="3">DIVA3 518/3/11/1/6</strain>
    </source>
</reference>
<dbReference type="GO" id="GO:0045277">
    <property type="term" value="C:respiratory chain complex IV"/>
    <property type="evidence" value="ECO:0007669"/>
    <property type="project" value="InterPro"/>
</dbReference>
<dbReference type="PANTHER" id="PTHR10122">
    <property type="entry name" value="CYTOCHROME C OXIDASE SUBUNIT 5B, MITOCHONDRIAL"/>
    <property type="match status" value="1"/>
</dbReference>
<dbReference type="Pfam" id="PF01215">
    <property type="entry name" value="COX5B"/>
    <property type="match status" value="1"/>
</dbReference>
<dbReference type="AlphaFoldDB" id="A0A7S4IRC5"/>
<dbReference type="GO" id="GO:0006123">
    <property type="term" value="P:mitochondrial electron transport, cytochrome c to oxygen"/>
    <property type="evidence" value="ECO:0007669"/>
    <property type="project" value="InterPro"/>
</dbReference>
<sequence>MSSRLLVRGVTRVSARNTLAQCYRPTFSLQTRFYSEKPAEAENKTTVGLTSGIDHATGEEREEMIADLEGRELYEQYLTGPFGTIENPVIVPSVFHTRIVGCVGGDGESSHDLLWHEVKKDKPTICVECGQVFKLKTNAESEVDPLASMSADSVVVDTGNITHVTNDDASFWESFEKFKKTQKE</sequence>
<dbReference type="SUPFAM" id="SSF57802">
    <property type="entry name" value="Rubredoxin-like"/>
    <property type="match status" value="1"/>
</dbReference>
<gene>
    <name evidence="3" type="ORF">VSP0166_LOCUS16019</name>
</gene>
<keyword evidence="1" id="KW-0479">Metal-binding</keyword>
<name>A0A7S4IRC5_9EUKA</name>
<dbReference type="PANTHER" id="PTHR10122:SF0">
    <property type="entry name" value="CYTOCHROME C OXIDASE SUBUNIT 5B, ISOFORM A-RELATED"/>
    <property type="match status" value="1"/>
</dbReference>
<evidence type="ECO:0000256" key="2">
    <source>
        <dbReference type="ARBA" id="ARBA00022833"/>
    </source>
</evidence>
<proteinExistence type="predicted"/>
<protein>
    <submittedName>
        <fullName evidence="3">Uncharacterized protein</fullName>
    </submittedName>
</protein>
<dbReference type="PROSITE" id="PS51359">
    <property type="entry name" value="COX5B_2"/>
    <property type="match status" value="1"/>
</dbReference>